<evidence type="ECO:0000313" key="4">
    <source>
        <dbReference type="Proteomes" id="UP000322079"/>
    </source>
</evidence>
<protein>
    <submittedName>
        <fullName evidence="3">DUF2726 domain-containing protein</fullName>
    </submittedName>
</protein>
<reference evidence="3 4" key="1">
    <citation type="submission" date="2019-08" db="EMBL/GenBank/DDBJ databases">
        <title>Chromobacterium paludis, a novel bacterium isolated from a Maryland marsh pond.</title>
        <authorList>
            <person name="Blackburn M.B."/>
            <person name="Gundersen-Rindal D.E."/>
        </authorList>
    </citation>
    <scope>NUCLEOTIDE SEQUENCE [LARGE SCALE GENOMIC DNA]</scope>
    <source>
        <strain evidence="4">IIBBL 257-1</strain>
    </source>
</reference>
<evidence type="ECO:0000259" key="2">
    <source>
        <dbReference type="Pfam" id="PF10881"/>
    </source>
</evidence>
<feature type="domain" description="DUF2726" evidence="2">
    <location>
        <begin position="76"/>
        <end position="171"/>
    </location>
</feature>
<dbReference type="Pfam" id="PF10881">
    <property type="entry name" value="DUF2726"/>
    <property type="match status" value="1"/>
</dbReference>
<dbReference type="EMBL" id="CP043473">
    <property type="protein sequence ID" value="QEL55273.1"/>
    <property type="molecule type" value="Genomic_DNA"/>
</dbReference>
<dbReference type="InterPro" id="IPR024402">
    <property type="entry name" value="DUF2726"/>
</dbReference>
<proteinExistence type="predicted"/>
<dbReference type="AlphaFoldDB" id="A0A5C1DFH0"/>
<evidence type="ECO:0000256" key="1">
    <source>
        <dbReference type="SAM" id="MobiDB-lite"/>
    </source>
</evidence>
<name>A0A5C1DFH0_9NEIS</name>
<keyword evidence="4" id="KW-1185">Reference proteome</keyword>
<accession>A0A5C1DFH0</accession>
<sequence length="214" mass="24208">MLLVAVGLASLSGSQKKRKKRPRPNQQSHAPIPALSRPAVNRLPPASPTVDPLKKAYFRQPERPDYGDARFELKRSTILTAREIECYRRLSASLSPHFLVFPQVAFSQILEARGGTDKQNLWLFRTMSQKVADFLICKSDLTMVAVIELDDRSHIGKEENDRRRDAVMRQIGLLPLRLPRTPQQEALDRYADILLRMFPVAPAETSRPEKVAGA</sequence>
<feature type="region of interest" description="Disordered" evidence="1">
    <location>
        <begin position="9"/>
        <end position="57"/>
    </location>
</feature>
<organism evidence="3 4">
    <name type="scientific">Chromobacterium paludis</name>
    <dbReference type="NCBI Taxonomy" id="2605945"/>
    <lineage>
        <taxon>Bacteria</taxon>
        <taxon>Pseudomonadati</taxon>
        <taxon>Pseudomonadota</taxon>
        <taxon>Betaproteobacteria</taxon>
        <taxon>Neisseriales</taxon>
        <taxon>Chromobacteriaceae</taxon>
        <taxon>Chromobacterium</taxon>
    </lineage>
</organism>
<evidence type="ECO:0000313" key="3">
    <source>
        <dbReference type="EMBL" id="QEL55273.1"/>
    </source>
</evidence>
<dbReference type="RefSeq" id="WP_149295639.1">
    <property type="nucleotide sequence ID" value="NZ_CP043473.1"/>
</dbReference>
<gene>
    <name evidence="3" type="ORF">FYK34_06690</name>
</gene>
<dbReference type="KEGG" id="chrm:FYK34_06690"/>
<dbReference type="Proteomes" id="UP000322079">
    <property type="component" value="Chromosome"/>
</dbReference>